<feature type="binding site" evidence="10">
    <location>
        <position position="502"/>
    </location>
    <ligand>
        <name>Mg(2+)</name>
        <dbReference type="ChEBI" id="CHEBI:18420"/>
        <label>1</label>
        <note>catalytic</note>
    </ligand>
</feature>
<keyword evidence="5 10" id="KW-0067">ATP-binding</keyword>
<dbReference type="InterPro" id="IPR013759">
    <property type="entry name" value="Topo_IIA_B_C"/>
</dbReference>
<feature type="binding site" evidence="10">
    <location>
        <position position="502"/>
    </location>
    <ligand>
        <name>Mg(2+)</name>
        <dbReference type="ChEBI" id="CHEBI:18420"/>
        <label>2</label>
    </ligand>
</feature>
<dbReference type="Gene3D" id="3.40.50.670">
    <property type="match status" value="1"/>
</dbReference>
<evidence type="ECO:0000256" key="7">
    <source>
        <dbReference type="ARBA" id="ARBA00023029"/>
    </source>
</evidence>
<feature type="binding site" evidence="10">
    <location>
        <position position="429"/>
    </location>
    <ligand>
        <name>Mg(2+)</name>
        <dbReference type="ChEBI" id="CHEBI:18420"/>
        <label>1</label>
        <note>catalytic</note>
    </ligand>
</feature>
<dbReference type="EC" id="5.6.2.2" evidence="10"/>
<dbReference type="InterPro" id="IPR002288">
    <property type="entry name" value="DNA_gyrase_B_C"/>
</dbReference>
<dbReference type="InterPro" id="IPR001241">
    <property type="entry name" value="Topo_IIA"/>
</dbReference>
<dbReference type="InterPro" id="IPR013760">
    <property type="entry name" value="Topo_IIA-like_dom_sf"/>
</dbReference>
<evidence type="ECO:0000313" key="12">
    <source>
        <dbReference type="EMBL" id="UVD81688.1"/>
    </source>
</evidence>
<evidence type="ECO:0000256" key="10">
    <source>
        <dbReference type="HAMAP-Rule" id="MF_01898"/>
    </source>
</evidence>
<dbReference type="Gene3D" id="3.30.230.10">
    <property type="match status" value="1"/>
</dbReference>
<evidence type="ECO:0000256" key="4">
    <source>
        <dbReference type="ARBA" id="ARBA00022741"/>
    </source>
</evidence>
<evidence type="ECO:0000259" key="11">
    <source>
        <dbReference type="PROSITE" id="PS50880"/>
    </source>
</evidence>
<dbReference type="NCBIfam" id="NF004189">
    <property type="entry name" value="PRK05644.1"/>
    <property type="match status" value="1"/>
</dbReference>
<dbReference type="NCBIfam" id="NF011501">
    <property type="entry name" value="PRK14939.1"/>
    <property type="match status" value="1"/>
</dbReference>
<sequence length="637" mass="71628">MPNNYSANNIQVLKGLEAVRKRPGMYIGTVGKKGLHHLVWEIVDNSIDEAMAGFATTVKIKIKNDGYIEISDNGRGIPTDIHPETKISTVETVLTVLHAGGKFDSETYKVSGGLHGVGASVVNALSKHLLVWIKRDGNKYFQEFKNGGVPVSSLKIIDQVSDNDTGTKISFKPDFTIMEEHEFDFNVISDRAKQTAYLNKGLKIIIEDERINEIHDFCFEGGLIEYVQELSRGKEVINKEIIYAEGDHKGDDGNVRVELALQWSTAYNSSIISYANNISTIEGGTHEQGFTDSLVRILNNYAEKNKLYKNEKEKLSKEDVKDGLIAVISVKHTEPVFEGQTKSKLGNKDARTATNRILSETLERFLEENPQEAKTIIERSLLAQRARFAGMAARDAVRRKSIFDIGSLPGKLADCSTKNAELSELFIVEGDSAGGTAKMGRDRKYQAILPLRGKVINVEKSRIDKVFQNNEIGALITALGTGVGEEFNINKIRYHKIVIMTDADVDGAHIRILLLTFFYRYFRPLIEYGFIYIAQPPLYKISYGKKFAYAYTDTQKEKILQDITSNVEIQRYKGLGEMDAEQLWKTTMDPEQRKMLQVQIEDAANADLVFSTLMGEEVAPRRDFIEKNAKYVKEIDF</sequence>
<keyword evidence="3 10" id="KW-0479">Metal-binding</keyword>
<dbReference type="SMART" id="SM00433">
    <property type="entry name" value="TOP2c"/>
    <property type="match status" value="1"/>
</dbReference>
<dbReference type="InterPro" id="IPR006171">
    <property type="entry name" value="TOPRIM_dom"/>
</dbReference>
<dbReference type="SUPFAM" id="SSF56719">
    <property type="entry name" value="Type II DNA topoisomerase"/>
    <property type="match status" value="1"/>
</dbReference>
<dbReference type="Pfam" id="PF01751">
    <property type="entry name" value="Toprim"/>
    <property type="match status" value="1"/>
</dbReference>
<evidence type="ECO:0000256" key="5">
    <source>
        <dbReference type="ARBA" id="ARBA00022840"/>
    </source>
</evidence>
<keyword evidence="7 10" id="KW-0799">Topoisomerase</keyword>
<comment type="miscellaneous">
    <text evidence="10">Few gyrases are as efficient as E.coli at forming negative supercoils. Not all organisms have 2 type II topoisomerases; in organisms with a single type II topoisomerase this enzyme also has to decatenate newly replicated chromosomes.</text>
</comment>
<dbReference type="Gene3D" id="3.30.565.10">
    <property type="entry name" value="Histidine kinase-like ATPase, C-terminal domain"/>
    <property type="match status" value="1"/>
</dbReference>
<keyword evidence="9 10" id="KW-0413">Isomerase</keyword>
<dbReference type="InterPro" id="IPR018522">
    <property type="entry name" value="TopoIIA_CS"/>
</dbReference>
<dbReference type="Pfam" id="PF00986">
    <property type="entry name" value="DNA_gyraseB_C"/>
    <property type="match status" value="1"/>
</dbReference>
<evidence type="ECO:0000256" key="1">
    <source>
        <dbReference type="ARBA" id="ARBA00000185"/>
    </source>
</evidence>
<evidence type="ECO:0000313" key="13">
    <source>
        <dbReference type="Proteomes" id="UP001059252"/>
    </source>
</evidence>
<evidence type="ECO:0000256" key="3">
    <source>
        <dbReference type="ARBA" id="ARBA00022723"/>
    </source>
</evidence>
<comment type="function">
    <text evidence="10">A type II topoisomerase that negatively supercoils closed circular double-stranded (ds) DNA in an ATP-dependent manner to modulate DNA topology and maintain chromosomes in an underwound state. Negative supercoiling favors strand separation, and DNA replication, transcription, recombination and repair, all of which involve strand separation. Also able to catalyze the interconversion of other topological isomers of dsDNA rings, including catenanes and knotted rings. Type II topoisomerases break and join 2 DNA strands simultaneously in an ATP-dependent manner.</text>
</comment>
<dbReference type="CDD" id="cd00822">
    <property type="entry name" value="TopoII_Trans_DNA_gyrase"/>
    <property type="match status" value="1"/>
</dbReference>
<feature type="binding site" evidence="10">
    <location>
        <position position="504"/>
    </location>
    <ligand>
        <name>Mg(2+)</name>
        <dbReference type="ChEBI" id="CHEBI:18420"/>
        <label>2</label>
    </ligand>
</feature>
<dbReference type="SMART" id="SM00387">
    <property type="entry name" value="HATPase_c"/>
    <property type="match status" value="1"/>
</dbReference>
<comment type="similarity">
    <text evidence="2 10">Belongs to the type II topoisomerase GyrB family.</text>
</comment>
<dbReference type="InterPro" id="IPR011557">
    <property type="entry name" value="GyrB"/>
</dbReference>
<dbReference type="SUPFAM" id="SSF55874">
    <property type="entry name" value="ATPase domain of HSP90 chaperone/DNA topoisomerase II/histidine kinase"/>
    <property type="match status" value="1"/>
</dbReference>
<comment type="subcellular location">
    <subcellularLocation>
        <location evidence="10">Cytoplasm</location>
    </subcellularLocation>
</comment>
<feature type="domain" description="Toprim" evidence="11">
    <location>
        <begin position="423"/>
        <end position="537"/>
    </location>
</feature>
<dbReference type="PRINTS" id="PR01159">
    <property type="entry name" value="DNAGYRASEB"/>
</dbReference>
<evidence type="ECO:0000256" key="2">
    <source>
        <dbReference type="ARBA" id="ARBA00010708"/>
    </source>
</evidence>
<dbReference type="PROSITE" id="PS00177">
    <property type="entry name" value="TOPOISOMERASE_II"/>
    <property type="match status" value="1"/>
</dbReference>
<accession>A0ABY5R8C0</accession>
<keyword evidence="13" id="KW-1185">Reference proteome</keyword>
<dbReference type="InterPro" id="IPR014721">
    <property type="entry name" value="Ribsml_uS5_D2-typ_fold_subgr"/>
</dbReference>
<dbReference type="InterPro" id="IPR013506">
    <property type="entry name" value="Topo_IIA_bsu_dom2"/>
</dbReference>
<evidence type="ECO:0000256" key="6">
    <source>
        <dbReference type="ARBA" id="ARBA00022842"/>
    </source>
</evidence>
<dbReference type="InterPro" id="IPR003594">
    <property type="entry name" value="HATPase_dom"/>
</dbReference>
<dbReference type="PROSITE" id="PS50880">
    <property type="entry name" value="TOPRIM"/>
    <property type="match status" value="1"/>
</dbReference>
<comment type="subunit">
    <text evidence="10">Heterotetramer, composed of two GyrA and two GyrB chains. In the heterotetramer, GyrA contains the active site tyrosine that forms a transient covalent intermediate with DNA, while GyrB binds cofactors and catalyzes ATP hydrolysis.</text>
</comment>
<evidence type="ECO:0000256" key="9">
    <source>
        <dbReference type="ARBA" id="ARBA00023235"/>
    </source>
</evidence>
<dbReference type="InterPro" id="IPR000565">
    <property type="entry name" value="Topo_IIA_B"/>
</dbReference>
<comment type="cofactor">
    <cofactor evidence="10">
        <name>Mg(2+)</name>
        <dbReference type="ChEBI" id="CHEBI:18420"/>
    </cofactor>
    <cofactor evidence="10">
        <name>Mn(2+)</name>
        <dbReference type="ChEBI" id="CHEBI:29035"/>
    </cofactor>
    <cofactor evidence="10">
        <name>Ca(2+)</name>
        <dbReference type="ChEBI" id="CHEBI:29108"/>
    </cofactor>
    <text evidence="10">Binds two Mg(2+) per subunit. The magnesium ions form salt bridges with both the protein and the DNA. Can also accept other divalent metal cations, such as Mn(2+) or Ca(2+).</text>
</comment>
<protein>
    <recommendedName>
        <fullName evidence="10">DNA gyrase subunit B</fullName>
        <ecNumber evidence="10">5.6.2.2</ecNumber>
    </recommendedName>
</protein>
<feature type="site" description="Interaction with DNA" evidence="10">
    <location>
        <position position="457"/>
    </location>
</feature>
<dbReference type="GO" id="GO:0003918">
    <property type="term" value="F:DNA topoisomerase type II (double strand cut, ATP-hydrolyzing) activity"/>
    <property type="evidence" value="ECO:0007669"/>
    <property type="project" value="UniProtKB-EC"/>
</dbReference>
<organism evidence="12 13">
    <name type="scientific">Mycoplasma iguanae</name>
    <dbReference type="NCBI Taxonomy" id="292461"/>
    <lineage>
        <taxon>Bacteria</taxon>
        <taxon>Bacillati</taxon>
        <taxon>Mycoplasmatota</taxon>
        <taxon>Mollicutes</taxon>
        <taxon>Mycoplasmataceae</taxon>
        <taxon>Mycoplasma</taxon>
    </lineage>
</organism>
<dbReference type="EMBL" id="CP102734">
    <property type="protein sequence ID" value="UVD81688.1"/>
    <property type="molecule type" value="Genomic_DNA"/>
</dbReference>
<keyword evidence="8" id="KW-0238">DNA-binding</keyword>
<keyword evidence="4 10" id="KW-0547">Nucleotide-binding</keyword>
<dbReference type="CDD" id="cd16928">
    <property type="entry name" value="HATPase_GyrB-like"/>
    <property type="match status" value="1"/>
</dbReference>
<dbReference type="SUPFAM" id="SSF54211">
    <property type="entry name" value="Ribosomal protein S5 domain 2-like"/>
    <property type="match status" value="1"/>
</dbReference>
<dbReference type="PANTHER" id="PTHR45866">
    <property type="entry name" value="DNA GYRASE/TOPOISOMERASE SUBUNIT B"/>
    <property type="match status" value="1"/>
</dbReference>
<name>A0ABY5R8C0_9MOLU</name>
<dbReference type="CDD" id="cd03366">
    <property type="entry name" value="TOPRIM_TopoIIA_GyrB"/>
    <property type="match status" value="1"/>
</dbReference>
<dbReference type="PANTHER" id="PTHR45866:SF1">
    <property type="entry name" value="DNA GYRASE SUBUNIT B, MITOCHONDRIAL"/>
    <property type="match status" value="1"/>
</dbReference>
<dbReference type="Proteomes" id="UP001059252">
    <property type="component" value="Chromosome"/>
</dbReference>
<dbReference type="HAMAP" id="MF_01898">
    <property type="entry name" value="GyrB"/>
    <property type="match status" value="1"/>
</dbReference>
<proteinExistence type="inferred from homology"/>
<feature type="site" description="Interaction with DNA" evidence="10">
    <location>
        <position position="454"/>
    </location>
</feature>
<dbReference type="Pfam" id="PF00204">
    <property type="entry name" value="DNA_gyraseB"/>
    <property type="match status" value="1"/>
</dbReference>
<dbReference type="InterPro" id="IPR020568">
    <property type="entry name" value="Ribosomal_Su5_D2-typ_SF"/>
</dbReference>
<dbReference type="InterPro" id="IPR034160">
    <property type="entry name" value="TOPRIM_GyrB"/>
</dbReference>
<dbReference type="PRINTS" id="PR00418">
    <property type="entry name" value="TPI2FAMILY"/>
</dbReference>
<keyword evidence="6 10" id="KW-0460">Magnesium</keyword>
<keyword evidence="10" id="KW-0963">Cytoplasm</keyword>
<evidence type="ECO:0000256" key="8">
    <source>
        <dbReference type="ARBA" id="ARBA00023125"/>
    </source>
</evidence>
<dbReference type="NCBIfam" id="TIGR01059">
    <property type="entry name" value="gyrB"/>
    <property type="match status" value="1"/>
</dbReference>
<dbReference type="Pfam" id="PF02518">
    <property type="entry name" value="HATPase_c"/>
    <property type="match status" value="1"/>
</dbReference>
<comment type="catalytic activity">
    <reaction evidence="1 10">
        <text>ATP-dependent breakage, passage and rejoining of double-stranded DNA.</text>
        <dbReference type="EC" id="5.6.2.2"/>
    </reaction>
</comment>
<reference evidence="12" key="1">
    <citation type="submission" date="2022-08" db="EMBL/GenBank/DDBJ databases">
        <title>Complete genome of Mycoplasma iguanae type strain 2327.</title>
        <authorList>
            <person name="Spergser J."/>
        </authorList>
    </citation>
    <scope>NUCLEOTIDE SEQUENCE</scope>
    <source>
        <strain evidence="12">2327</strain>
    </source>
</reference>
<gene>
    <name evidence="10 12" type="primary">gyrB</name>
    <name evidence="12" type="ORF">NV226_03110</name>
</gene>
<dbReference type="InterPro" id="IPR036890">
    <property type="entry name" value="HATPase_C_sf"/>
</dbReference>
<dbReference type="RefSeq" id="WP_258210862.1">
    <property type="nucleotide sequence ID" value="NZ_CP102734.1"/>
</dbReference>